<comment type="caution">
    <text evidence="1">The sequence shown here is derived from an EMBL/GenBank/DDBJ whole genome shotgun (WGS) entry which is preliminary data.</text>
</comment>
<accession>A0A510PFD8</accession>
<evidence type="ECO:0008006" key="3">
    <source>
        <dbReference type="Google" id="ProtNLM"/>
    </source>
</evidence>
<proteinExistence type="predicted"/>
<protein>
    <recommendedName>
        <fullName evidence="3">Clan AA aspartic protease</fullName>
    </recommendedName>
</protein>
<dbReference type="RefSeq" id="WP_261779427.1">
    <property type="nucleotide sequence ID" value="NZ_BHVU01000045.1"/>
</dbReference>
<name>A0A510PFD8_MICAE</name>
<evidence type="ECO:0000313" key="1">
    <source>
        <dbReference type="EMBL" id="GCA92489.1"/>
    </source>
</evidence>
<sequence length="116" mass="13102">MRRLFHFRSCDSEGNIYAQDAIVDTGFNGWLSLPPDLIDQLNLKWKRRGRAILGDGSECVFNVYEALVIWDGDYLTIPIDEADSEPLVGMSLMEGYQLTVQVFEEGSVEIRKVSAV</sequence>
<evidence type="ECO:0000313" key="2">
    <source>
        <dbReference type="Proteomes" id="UP000321223"/>
    </source>
</evidence>
<dbReference type="AlphaFoldDB" id="A0A510PFD8"/>
<reference evidence="1 2" key="1">
    <citation type="journal article" date="2019" name="Appl. Environ. Microbiol.">
        <title>Co-occurrence of broad and narrow host-range viruses infecting the toxic bloom-forming cyanobacterium Microcystis aeruginosa.</title>
        <authorList>
            <person name="Morimoto D."/>
            <person name="Tominaga K."/>
            <person name="Nishimura Y."/>
            <person name="Yoshida N."/>
            <person name="Kimura S."/>
            <person name="Sako Y."/>
            <person name="Yoshida T."/>
        </authorList>
    </citation>
    <scope>NUCLEOTIDE SEQUENCE [LARGE SCALE GENOMIC DNA]</scope>
    <source>
        <strain evidence="1 2">11-30S32</strain>
    </source>
</reference>
<gene>
    <name evidence="1" type="ORF">MAE30S32_11410</name>
</gene>
<dbReference type="EMBL" id="BHVU01000045">
    <property type="protein sequence ID" value="GCA92489.1"/>
    <property type="molecule type" value="Genomic_DNA"/>
</dbReference>
<organism evidence="1 2">
    <name type="scientific">Microcystis aeruginosa 11-30S32</name>
    <dbReference type="NCBI Taxonomy" id="2358142"/>
    <lineage>
        <taxon>Bacteria</taxon>
        <taxon>Bacillati</taxon>
        <taxon>Cyanobacteriota</taxon>
        <taxon>Cyanophyceae</taxon>
        <taxon>Oscillatoriophycideae</taxon>
        <taxon>Chroococcales</taxon>
        <taxon>Microcystaceae</taxon>
        <taxon>Microcystis</taxon>
    </lineage>
</organism>
<dbReference type="Proteomes" id="UP000321223">
    <property type="component" value="Unassembled WGS sequence"/>
</dbReference>